<protein>
    <submittedName>
        <fullName evidence="1">Uncharacterized protein</fullName>
    </submittedName>
</protein>
<comment type="caution">
    <text evidence="1">The sequence shown here is derived from an EMBL/GenBank/DDBJ whole genome shotgun (WGS) entry which is preliminary data.</text>
</comment>
<reference evidence="2" key="1">
    <citation type="journal article" date="2019" name="Int. J. Syst. Evol. Microbiol.">
        <title>The Global Catalogue of Microorganisms (GCM) 10K type strain sequencing project: providing services to taxonomists for standard genome sequencing and annotation.</title>
        <authorList>
            <consortium name="The Broad Institute Genomics Platform"/>
            <consortium name="The Broad Institute Genome Sequencing Center for Infectious Disease"/>
            <person name="Wu L."/>
            <person name="Ma J."/>
        </authorList>
    </citation>
    <scope>NUCLEOTIDE SEQUENCE [LARGE SCALE GENOMIC DNA]</scope>
    <source>
        <strain evidence="2">CGMCC 1.12471</strain>
    </source>
</reference>
<evidence type="ECO:0000313" key="1">
    <source>
        <dbReference type="EMBL" id="MFD1722661.1"/>
    </source>
</evidence>
<dbReference type="EMBL" id="JBHUEA010000024">
    <property type="protein sequence ID" value="MFD1722661.1"/>
    <property type="molecule type" value="Genomic_DNA"/>
</dbReference>
<sequence>MLEVRLEPVRGARRARRVGVNAVLAVVGVVLQGLEPSFALTELVIVRRGGPEVVRGDVPTSDRGWLVDQLRRDLRSMTESRFLGRWGDPGRWREALAGR</sequence>
<proteinExistence type="predicted"/>
<organism evidence="1 2">
    <name type="scientific">Amnibacterium endophyticum</name>
    <dbReference type="NCBI Taxonomy" id="2109337"/>
    <lineage>
        <taxon>Bacteria</taxon>
        <taxon>Bacillati</taxon>
        <taxon>Actinomycetota</taxon>
        <taxon>Actinomycetes</taxon>
        <taxon>Micrococcales</taxon>
        <taxon>Microbacteriaceae</taxon>
        <taxon>Amnibacterium</taxon>
    </lineage>
</organism>
<keyword evidence="2" id="KW-1185">Reference proteome</keyword>
<name>A0ABW4LGU3_9MICO</name>
<accession>A0ABW4LGU3</accession>
<evidence type="ECO:0000313" key="2">
    <source>
        <dbReference type="Proteomes" id="UP001597347"/>
    </source>
</evidence>
<dbReference type="RefSeq" id="WP_377935960.1">
    <property type="nucleotide sequence ID" value="NZ_JBHUEA010000024.1"/>
</dbReference>
<gene>
    <name evidence="1" type="ORF">ACFSBI_13985</name>
</gene>
<dbReference type="Proteomes" id="UP001597347">
    <property type="component" value="Unassembled WGS sequence"/>
</dbReference>